<evidence type="ECO:0000256" key="3">
    <source>
        <dbReference type="ARBA" id="ARBA00022989"/>
    </source>
</evidence>
<accession>A0A1G6XG65</accession>
<keyword evidence="8" id="KW-1185">Reference proteome</keyword>
<keyword evidence="3 5" id="KW-1133">Transmembrane helix</keyword>
<feature type="transmembrane region" description="Helical" evidence="5">
    <location>
        <begin position="76"/>
        <end position="95"/>
    </location>
</feature>
<feature type="transmembrane region" description="Helical" evidence="5">
    <location>
        <begin position="212"/>
        <end position="228"/>
    </location>
</feature>
<evidence type="ECO:0000313" key="8">
    <source>
        <dbReference type="Proteomes" id="UP000199412"/>
    </source>
</evidence>
<feature type="transmembrane region" description="Helical" evidence="5">
    <location>
        <begin position="36"/>
        <end position="69"/>
    </location>
</feature>
<evidence type="ECO:0000256" key="5">
    <source>
        <dbReference type="SAM" id="Phobius"/>
    </source>
</evidence>
<feature type="transmembrane region" description="Helical" evidence="5">
    <location>
        <begin position="378"/>
        <end position="396"/>
    </location>
</feature>
<organism evidence="7 8">
    <name type="scientific">Rhodospira trueperi</name>
    <dbReference type="NCBI Taxonomy" id="69960"/>
    <lineage>
        <taxon>Bacteria</taxon>
        <taxon>Pseudomonadati</taxon>
        <taxon>Pseudomonadota</taxon>
        <taxon>Alphaproteobacteria</taxon>
        <taxon>Rhodospirillales</taxon>
        <taxon>Rhodospirillaceae</taxon>
        <taxon>Rhodospira</taxon>
    </lineage>
</organism>
<evidence type="ECO:0000256" key="4">
    <source>
        <dbReference type="ARBA" id="ARBA00023136"/>
    </source>
</evidence>
<dbReference type="OrthoDB" id="8050531at2"/>
<evidence type="ECO:0000256" key="1">
    <source>
        <dbReference type="ARBA" id="ARBA00004141"/>
    </source>
</evidence>
<dbReference type="Proteomes" id="UP000199412">
    <property type="component" value="Unassembled WGS sequence"/>
</dbReference>
<keyword evidence="7" id="KW-0436">Ligase</keyword>
<protein>
    <submittedName>
        <fullName evidence="7">O-antigen ligase</fullName>
    </submittedName>
</protein>
<feature type="transmembrane region" description="Helical" evidence="5">
    <location>
        <begin position="319"/>
        <end position="342"/>
    </location>
</feature>
<dbReference type="STRING" id="69960.SAMN05421720_101490"/>
<feature type="domain" description="O-antigen ligase-related" evidence="6">
    <location>
        <begin position="196"/>
        <end position="335"/>
    </location>
</feature>
<name>A0A1G6XG65_9PROT</name>
<dbReference type="GO" id="GO:0016874">
    <property type="term" value="F:ligase activity"/>
    <property type="evidence" value="ECO:0007669"/>
    <property type="project" value="UniProtKB-KW"/>
</dbReference>
<dbReference type="AlphaFoldDB" id="A0A1G6XG65"/>
<dbReference type="EMBL" id="FNAP01000001">
    <property type="protein sequence ID" value="SDD77062.1"/>
    <property type="molecule type" value="Genomic_DNA"/>
</dbReference>
<reference evidence="7 8" key="1">
    <citation type="submission" date="2016-10" db="EMBL/GenBank/DDBJ databases">
        <authorList>
            <person name="de Groot N.N."/>
        </authorList>
    </citation>
    <scope>NUCLEOTIDE SEQUENCE [LARGE SCALE GENOMIC DNA]</scope>
    <source>
        <strain evidence="7 8">ATCC 700224</strain>
    </source>
</reference>
<dbReference type="GO" id="GO:0016020">
    <property type="term" value="C:membrane"/>
    <property type="evidence" value="ECO:0007669"/>
    <property type="project" value="UniProtKB-SubCell"/>
</dbReference>
<feature type="transmembrane region" description="Helical" evidence="5">
    <location>
        <begin position="190"/>
        <end position="206"/>
    </location>
</feature>
<keyword evidence="4 5" id="KW-0472">Membrane</keyword>
<gene>
    <name evidence="7" type="ORF">SAMN05421720_101490</name>
</gene>
<evidence type="ECO:0000259" key="6">
    <source>
        <dbReference type="Pfam" id="PF04932"/>
    </source>
</evidence>
<proteinExistence type="predicted"/>
<dbReference type="PANTHER" id="PTHR37422">
    <property type="entry name" value="TEICHURONIC ACID BIOSYNTHESIS PROTEIN TUAE"/>
    <property type="match status" value="1"/>
</dbReference>
<evidence type="ECO:0000256" key="2">
    <source>
        <dbReference type="ARBA" id="ARBA00022692"/>
    </source>
</evidence>
<dbReference type="InterPro" id="IPR007016">
    <property type="entry name" value="O-antigen_ligase-rel_domated"/>
</dbReference>
<feature type="transmembrane region" description="Helical" evidence="5">
    <location>
        <begin position="130"/>
        <end position="153"/>
    </location>
</feature>
<dbReference type="PANTHER" id="PTHR37422:SF13">
    <property type="entry name" value="LIPOPOLYSACCHARIDE BIOSYNTHESIS PROTEIN PA4999-RELATED"/>
    <property type="match status" value="1"/>
</dbReference>
<sequence length="416" mass="44508">MIRRDSRPNRLAVRPLISSSDSGARDPDPLIRVLPFILAAIPLFAVYLAGAFATATLAVAGLGGLWIAWRERNVPILAALACAAGLAGLLAIQGSDKEVEAILFAAASIGAVVCRRLPRWVSRRDLDRAATVFMASATALPVLLVAQAQFLYADSIPPFCITPDALAKPTFIAMALVAPAMALLWQRRHWGAALAFLVFMAILAFGSSSSTATLAYTLTLLTLVLAWVRPGLGVAVIVAVLCAPLVISLAIQVSNLTDWTVIDLRSSWLIRLELWQRALVLFEQAPLFGHGLDSFADLAPLIDLGPLDLGTGRYHPHAAVMQVLAEGGLVALVALALLLRLLTDRPAFSARWPVAVRLAALAAAVTPPAIGINIWSDFTVALVVYPWLICALFVAATEPDTRRQGSERRKPCTREA</sequence>
<evidence type="ECO:0000313" key="7">
    <source>
        <dbReference type="EMBL" id="SDD77062.1"/>
    </source>
</evidence>
<dbReference type="InterPro" id="IPR051533">
    <property type="entry name" value="WaaL-like"/>
</dbReference>
<feature type="transmembrane region" description="Helical" evidence="5">
    <location>
        <begin position="101"/>
        <end position="118"/>
    </location>
</feature>
<keyword evidence="2 5" id="KW-0812">Transmembrane</keyword>
<feature type="transmembrane region" description="Helical" evidence="5">
    <location>
        <begin position="235"/>
        <end position="254"/>
    </location>
</feature>
<feature type="transmembrane region" description="Helical" evidence="5">
    <location>
        <begin position="354"/>
        <end position="372"/>
    </location>
</feature>
<feature type="transmembrane region" description="Helical" evidence="5">
    <location>
        <begin position="165"/>
        <end position="185"/>
    </location>
</feature>
<comment type="subcellular location">
    <subcellularLocation>
        <location evidence="1">Membrane</location>
        <topology evidence="1">Multi-pass membrane protein</topology>
    </subcellularLocation>
</comment>
<dbReference type="Pfam" id="PF04932">
    <property type="entry name" value="Wzy_C"/>
    <property type="match status" value="1"/>
</dbReference>